<sequence>MAGKRRNVFSENKKQETTEIGMAAVRNRCYGLLSRLLRVRSGNCGHSSSRRLSCAGDVSESTGLVLGLFNEEADTHGQEKTFTKAATEFNKMVGGRLEEVLKLSGPVPKQGEVTLRHLLVNLT</sequence>
<reference evidence="1 2" key="1">
    <citation type="submission" date="2024-07" db="EMBL/GenBank/DDBJ databases">
        <title>Chromosome-level genome assembly of the water stick insect Ranatra chinensis (Heteroptera: Nepidae).</title>
        <authorList>
            <person name="Liu X."/>
        </authorList>
    </citation>
    <scope>NUCLEOTIDE SEQUENCE [LARGE SCALE GENOMIC DNA]</scope>
    <source>
        <strain evidence="1">Cailab_2021Rc</strain>
        <tissue evidence="1">Muscle</tissue>
    </source>
</reference>
<organism evidence="1 2">
    <name type="scientific">Ranatra chinensis</name>
    <dbReference type="NCBI Taxonomy" id="642074"/>
    <lineage>
        <taxon>Eukaryota</taxon>
        <taxon>Metazoa</taxon>
        <taxon>Ecdysozoa</taxon>
        <taxon>Arthropoda</taxon>
        <taxon>Hexapoda</taxon>
        <taxon>Insecta</taxon>
        <taxon>Pterygota</taxon>
        <taxon>Neoptera</taxon>
        <taxon>Paraneoptera</taxon>
        <taxon>Hemiptera</taxon>
        <taxon>Heteroptera</taxon>
        <taxon>Panheteroptera</taxon>
        <taxon>Nepomorpha</taxon>
        <taxon>Nepidae</taxon>
        <taxon>Ranatrinae</taxon>
        <taxon>Ranatra</taxon>
    </lineage>
</organism>
<accession>A0ABD0YIP3</accession>
<comment type="caution">
    <text evidence="1">The sequence shown here is derived from an EMBL/GenBank/DDBJ whole genome shotgun (WGS) entry which is preliminary data.</text>
</comment>
<keyword evidence="2" id="KW-1185">Reference proteome</keyword>
<protein>
    <submittedName>
        <fullName evidence="1">Uncharacterized protein</fullName>
    </submittedName>
</protein>
<gene>
    <name evidence="1" type="ORF">AAG570_012298</name>
</gene>
<dbReference type="AlphaFoldDB" id="A0ABD0YIP3"/>
<evidence type="ECO:0000313" key="1">
    <source>
        <dbReference type="EMBL" id="KAL1131061.1"/>
    </source>
</evidence>
<proteinExistence type="predicted"/>
<name>A0ABD0YIP3_9HEMI</name>
<dbReference type="EMBL" id="JBFDAA010000007">
    <property type="protein sequence ID" value="KAL1131061.1"/>
    <property type="molecule type" value="Genomic_DNA"/>
</dbReference>
<dbReference type="InterPro" id="IPR043472">
    <property type="entry name" value="Macro_dom-like"/>
</dbReference>
<dbReference type="Gene3D" id="3.40.220.10">
    <property type="entry name" value="Leucine Aminopeptidase, subunit E, domain 1"/>
    <property type="match status" value="1"/>
</dbReference>
<dbReference type="SUPFAM" id="SSF52949">
    <property type="entry name" value="Macro domain-like"/>
    <property type="match status" value="1"/>
</dbReference>
<dbReference type="Proteomes" id="UP001558652">
    <property type="component" value="Unassembled WGS sequence"/>
</dbReference>
<evidence type="ECO:0000313" key="2">
    <source>
        <dbReference type="Proteomes" id="UP001558652"/>
    </source>
</evidence>